<name>A0A239IK09_9NOCA</name>
<sequence>MDTIGLKELRQHASDYVKRAEAGETLLITVAGRPSAVLGPTARKQWQSFSDIADVFESASDPTLSDDLHGVDDDVQDPWER</sequence>
<protein>
    <recommendedName>
        <fullName evidence="2">Antitoxin</fullName>
    </recommendedName>
</protein>
<dbReference type="Pfam" id="PF02604">
    <property type="entry name" value="PhdYeFM_antitox"/>
    <property type="match status" value="1"/>
</dbReference>
<dbReference type="AlphaFoldDB" id="A0A239IK09"/>
<comment type="function">
    <text evidence="2">Antitoxin component of a type II toxin-antitoxin (TA) system.</text>
</comment>
<dbReference type="Proteomes" id="UP000198327">
    <property type="component" value="Unassembled WGS sequence"/>
</dbReference>
<organism evidence="4 5">
    <name type="scientific">Rhodococcoides kyotonense</name>
    <dbReference type="NCBI Taxonomy" id="398843"/>
    <lineage>
        <taxon>Bacteria</taxon>
        <taxon>Bacillati</taxon>
        <taxon>Actinomycetota</taxon>
        <taxon>Actinomycetes</taxon>
        <taxon>Mycobacteriales</taxon>
        <taxon>Nocardiaceae</taxon>
        <taxon>Rhodococcoides</taxon>
    </lineage>
</organism>
<feature type="compositionally biased region" description="Basic and acidic residues" evidence="3">
    <location>
        <begin position="66"/>
        <end position="81"/>
    </location>
</feature>
<dbReference type="RefSeq" id="WP_089246953.1">
    <property type="nucleotide sequence ID" value="NZ_FZOW01000007.1"/>
</dbReference>
<evidence type="ECO:0000313" key="5">
    <source>
        <dbReference type="Proteomes" id="UP000198327"/>
    </source>
</evidence>
<evidence type="ECO:0000256" key="1">
    <source>
        <dbReference type="ARBA" id="ARBA00009981"/>
    </source>
</evidence>
<dbReference type="NCBIfam" id="TIGR01552">
    <property type="entry name" value="phd_fam"/>
    <property type="match status" value="1"/>
</dbReference>
<dbReference type="SUPFAM" id="SSF143120">
    <property type="entry name" value="YefM-like"/>
    <property type="match status" value="1"/>
</dbReference>
<reference evidence="5" key="1">
    <citation type="submission" date="2017-06" db="EMBL/GenBank/DDBJ databases">
        <authorList>
            <person name="Varghese N."/>
            <person name="Submissions S."/>
        </authorList>
    </citation>
    <scope>NUCLEOTIDE SEQUENCE [LARGE SCALE GENOMIC DNA]</scope>
    <source>
        <strain evidence="5">JCM 23211</strain>
    </source>
</reference>
<gene>
    <name evidence="4" type="ORF">SAMN05421642_10795</name>
</gene>
<proteinExistence type="inferred from homology"/>
<accession>A0A239IK09</accession>
<evidence type="ECO:0000256" key="3">
    <source>
        <dbReference type="SAM" id="MobiDB-lite"/>
    </source>
</evidence>
<evidence type="ECO:0000256" key="2">
    <source>
        <dbReference type="RuleBase" id="RU362080"/>
    </source>
</evidence>
<dbReference type="InterPro" id="IPR006442">
    <property type="entry name" value="Antitoxin_Phd/YefM"/>
</dbReference>
<comment type="similarity">
    <text evidence="1 2">Belongs to the phD/YefM antitoxin family.</text>
</comment>
<dbReference type="OrthoDB" id="557859at2"/>
<keyword evidence="5" id="KW-1185">Reference proteome</keyword>
<dbReference type="Gene3D" id="3.40.1620.10">
    <property type="entry name" value="YefM-like domain"/>
    <property type="match status" value="1"/>
</dbReference>
<dbReference type="EMBL" id="FZOW01000007">
    <property type="protein sequence ID" value="SNS93879.1"/>
    <property type="molecule type" value="Genomic_DNA"/>
</dbReference>
<feature type="region of interest" description="Disordered" evidence="3">
    <location>
        <begin position="60"/>
        <end position="81"/>
    </location>
</feature>
<evidence type="ECO:0000313" key="4">
    <source>
        <dbReference type="EMBL" id="SNS93879.1"/>
    </source>
</evidence>
<dbReference type="InterPro" id="IPR036165">
    <property type="entry name" value="YefM-like_sf"/>
</dbReference>